<feature type="domain" description="Nucleotidyl transferase" evidence="10">
    <location>
        <begin position="5"/>
        <end position="284"/>
    </location>
</feature>
<evidence type="ECO:0000256" key="1">
    <source>
        <dbReference type="ARBA" id="ARBA00004823"/>
    </source>
</evidence>
<evidence type="ECO:0000313" key="13">
    <source>
        <dbReference type="EMBL" id="ANG61789.1"/>
    </source>
</evidence>
<feature type="domain" description="MannoseP isomerase/GMP-like beta-helix" evidence="12">
    <location>
        <begin position="302"/>
        <end position="347"/>
    </location>
</feature>
<dbReference type="UniPathway" id="UPA00126">
    <property type="reaction ID" value="UER00930"/>
</dbReference>
<evidence type="ECO:0000256" key="6">
    <source>
        <dbReference type="ARBA" id="ARBA00022741"/>
    </source>
</evidence>
<evidence type="ECO:0000313" key="14">
    <source>
        <dbReference type="Proteomes" id="UP000078070"/>
    </source>
</evidence>
<feature type="domain" description="Mannose-6-phosphate isomerase type II C-terminal" evidence="11">
    <location>
        <begin position="351"/>
        <end position="465"/>
    </location>
</feature>
<dbReference type="InterPro" id="IPR001538">
    <property type="entry name" value="Man6P_isomerase-2_C"/>
</dbReference>
<dbReference type="NCBIfam" id="TIGR01479">
    <property type="entry name" value="GMP_PMI"/>
    <property type="match status" value="1"/>
</dbReference>
<keyword evidence="7" id="KW-0342">GTP-binding</keyword>
<dbReference type="CDD" id="cd02213">
    <property type="entry name" value="cupin_PMI_typeII_C"/>
    <property type="match status" value="1"/>
</dbReference>
<dbReference type="SUPFAM" id="SSF53448">
    <property type="entry name" value="Nucleotide-diphospho-sugar transferases"/>
    <property type="match status" value="1"/>
</dbReference>
<evidence type="ECO:0000256" key="3">
    <source>
        <dbReference type="ARBA" id="ARBA00012387"/>
    </source>
</evidence>
<evidence type="ECO:0000259" key="11">
    <source>
        <dbReference type="Pfam" id="PF01050"/>
    </source>
</evidence>
<reference evidence="13 14" key="2">
    <citation type="journal article" date="2018" name="Int. J. Syst. Evol. Microbiol.">
        <title>Marinobacterium aestuarii sp. nov., a benzene-degrading marine bacterium isolated from estuary sediment.</title>
        <authorList>
            <person name="Bae S.S."/>
            <person name="Jung J."/>
            <person name="Chung D."/>
            <person name="Baek K."/>
        </authorList>
    </citation>
    <scope>NUCLEOTIDE SEQUENCE [LARGE SCALE GENOMIC DNA]</scope>
    <source>
        <strain evidence="13 14">ST58-10</strain>
    </source>
</reference>
<dbReference type="GO" id="GO:0000271">
    <property type="term" value="P:polysaccharide biosynthetic process"/>
    <property type="evidence" value="ECO:0007669"/>
    <property type="project" value="InterPro"/>
</dbReference>
<sequence length="469" mass="51906">MKLLPVIMSGGSGSRLWPASRSNCPKQFLSLVNGTSMIQDTVQRLEGIESIEPPLFICNESHRFLVAEQLRQIECAHSGILLEPVARNTAPAVALAALHLLRRGQDPLLLVLAADHVIQDRDAFHQSIEKAAASAKEGSLVTFGVMPTYAETGYGYIRTGPDTGDGVLSVESFAEKPDLVTAQSYIDSGEYYWNSGMFLFRASRYIEELTIFQPDVVAACETALQGERTDLDFIRLNNEEFERSPNISIDYAVMEKTSQAVMVPLNSGWSDVGSWSAIWDLGIKDETGNVLKGDVFLSNVTNSYISSSGRLIGAVGIDNLVLVETPDAVLVASKDHVQDVKEIVEQLKSAGRTEAADQVRVYRPWGNYQSIDHGERFQVKHIRVKPGEQLSLQKHHHRAEHWVVVNGTARVTRGDKTYLVSENQSTYIPIGEVHRLENPGKIPLDLIEVQTGSYLGEDDIIRLDDVYGR</sequence>
<dbReference type="FunFam" id="3.90.550.10:FF:000046">
    <property type="entry name" value="Mannose-1-phosphate guanylyltransferase (GDP)"/>
    <property type="match status" value="1"/>
</dbReference>
<dbReference type="CDD" id="cd02509">
    <property type="entry name" value="GDP-M1P_Guanylyltransferase"/>
    <property type="match status" value="1"/>
</dbReference>
<evidence type="ECO:0000256" key="9">
    <source>
        <dbReference type="RuleBase" id="RU004190"/>
    </source>
</evidence>
<gene>
    <name evidence="13" type="ORF">A8C75_04380</name>
</gene>
<evidence type="ECO:0000259" key="12">
    <source>
        <dbReference type="Pfam" id="PF22640"/>
    </source>
</evidence>
<dbReference type="KEGG" id="mars:A8C75_04380"/>
<dbReference type="OrthoDB" id="9806359at2"/>
<evidence type="ECO:0000256" key="5">
    <source>
        <dbReference type="ARBA" id="ARBA00022695"/>
    </source>
</evidence>
<dbReference type="SUPFAM" id="SSF51182">
    <property type="entry name" value="RmlC-like cupins"/>
    <property type="match status" value="1"/>
</dbReference>
<evidence type="ECO:0000256" key="7">
    <source>
        <dbReference type="ARBA" id="ARBA00023134"/>
    </source>
</evidence>
<accession>A0A1A9EW65</accession>
<comment type="catalytic activity">
    <reaction evidence="8">
        <text>alpha-D-mannose 1-phosphate + GTP + H(+) = GDP-alpha-D-mannose + diphosphate</text>
        <dbReference type="Rhea" id="RHEA:15229"/>
        <dbReference type="ChEBI" id="CHEBI:15378"/>
        <dbReference type="ChEBI" id="CHEBI:33019"/>
        <dbReference type="ChEBI" id="CHEBI:37565"/>
        <dbReference type="ChEBI" id="CHEBI:57527"/>
        <dbReference type="ChEBI" id="CHEBI:58409"/>
        <dbReference type="EC" id="2.7.7.13"/>
    </reaction>
</comment>
<organism evidence="13 14">
    <name type="scientific">Marinobacterium aestuarii</name>
    <dbReference type="NCBI Taxonomy" id="1821621"/>
    <lineage>
        <taxon>Bacteria</taxon>
        <taxon>Pseudomonadati</taxon>
        <taxon>Pseudomonadota</taxon>
        <taxon>Gammaproteobacteria</taxon>
        <taxon>Oceanospirillales</taxon>
        <taxon>Oceanospirillaceae</taxon>
        <taxon>Marinobacterium</taxon>
    </lineage>
</organism>
<keyword evidence="5 13" id="KW-0548">Nucleotidyltransferase</keyword>
<dbReference type="PANTHER" id="PTHR46390:SF1">
    <property type="entry name" value="MANNOSE-1-PHOSPHATE GUANYLYLTRANSFERASE"/>
    <property type="match status" value="1"/>
</dbReference>
<dbReference type="FunFam" id="2.60.120.10:FF:000032">
    <property type="entry name" value="Mannose-1-phosphate guanylyltransferase/mannose-6-phosphate isomerase"/>
    <property type="match status" value="1"/>
</dbReference>
<dbReference type="GO" id="GO:0009298">
    <property type="term" value="P:GDP-mannose biosynthetic process"/>
    <property type="evidence" value="ECO:0007669"/>
    <property type="project" value="UniProtKB-UniPathway"/>
</dbReference>
<dbReference type="InterPro" id="IPR054566">
    <property type="entry name" value="ManC/GMP-like_b-helix"/>
</dbReference>
<dbReference type="Gene3D" id="2.60.120.10">
    <property type="entry name" value="Jelly Rolls"/>
    <property type="match status" value="1"/>
</dbReference>
<comment type="similarity">
    <text evidence="2 9">Belongs to the mannose-6-phosphate isomerase type 2 family.</text>
</comment>
<evidence type="ECO:0000256" key="8">
    <source>
        <dbReference type="ARBA" id="ARBA00047343"/>
    </source>
</evidence>
<dbReference type="Proteomes" id="UP000078070">
    <property type="component" value="Chromosome"/>
</dbReference>
<protein>
    <recommendedName>
        <fullName evidence="3">mannose-1-phosphate guanylyltransferase</fullName>
        <ecNumber evidence="3">2.7.7.13</ecNumber>
    </recommendedName>
</protein>
<keyword evidence="4 13" id="KW-0808">Transferase</keyword>
<dbReference type="InterPro" id="IPR014710">
    <property type="entry name" value="RmlC-like_jellyroll"/>
</dbReference>
<name>A0A1A9EW65_9GAMM</name>
<dbReference type="GO" id="GO:0016853">
    <property type="term" value="F:isomerase activity"/>
    <property type="evidence" value="ECO:0007669"/>
    <property type="project" value="UniProtKB-KW"/>
</dbReference>
<dbReference type="InterPro" id="IPR005835">
    <property type="entry name" value="NTP_transferase_dom"/>
</dbReference>
<comment type="pathway">
    <text evidence="1">Nucleotide-sugar biosynthesis; GDP-alpha-D-mannose biosynthesis; GDP-alpha-D-mannose from alpha-D-mannose 1-phosphate (GTP route): step 1/1.</text>
</comment>
<dbReference type="InterPro" id="IPR011051">
    <property type="entry name" value="RmlC_Cupin_sf"/>
</dbReference>
<proteinExistence type="inferred from homology"/>
<dbReference type="InterPro" id="IPR051161">
    <property type="entry name" value="Mannose-6P_isomerase_type2"/>
</dbReference>
<dbReference type="EMBL" id="CP015839">
    <property type="protein sequence ID" value="ANG61789.1"/>
    <property type="molecule type" value="Genomic_DNA"/>
</dbReference>
<dbReference type="Gene3D" id="3.90.550.10">
    <property type="entry name" value="Spore Coat Polysaccharide Biosynthesis Protein SpsA, Chain A"/>
    <property type="match status" value="1"/>
</dbReference>
<dbReference type="EC" id="2.7.7.13" evidence="3"/>
<keyword evidence="14" id="KW-1185">Reference proteome</keyword>
<reference evidence="14" key="1">
    <citation type="submission" date="2016-05" db="EMBL/GenBank/DDBJ databases">
        <authorList>
            <person name="Baek K."/>
            <person name="Yang S.-J."/>
        </authorList>
    </citation>
    <scope>NUCLEOTIDE SEQUENCE [LARGE SCALE GENOMIC DNA]</scope>
    <source>
        <strain evidence="14">ST58-10</strain>
    </source>
</reference>
<keyword evidence="6" id="KW-0547">Nucleotide-binding</keyword>
<evidence type="ECO:0000256" key="4">
    <source>
        <dbReference type="ARBA" id="ARBA00022679"/>
    </source>
</evidence>
<evidence type="ECO:0000259" key="10">
    <source>
        <dbReference type="Pfam" id="PF00483"/>
    </source>
</evidence>
<dbReference type="Pfam" id="PF01050">
    <property type="entry name" value="MannoseP_isomer"/>
    <property type="match status" value="1"/>
</dbReference>
<dbReference type="PANTHER" id="PTHR46390">
    <property type="entry name" value="MANNOSE-1-PHOSPHATE GUANYLYLTRANSFERASE"/>
    <property type="match status" value="1"/>
</dbReference>
<dbReference type="InterPro" id="IPR049577">
    <property type="entry name" value="GMPP_N"/>
</dbReference>
<dbReference type="STRING" id="1821621.A8C75_04380"/>
<evidence type="ECO:0000256" key="2">
    <source>
        <dbReference type="ARBA" id="ARBA00006115"/>
    </source>
</evidence>
<dbReference type="Pfam" id="PF22640">
    <property type="entry name" value="ManC_GMP_beta-helix"/>
    <property type="match status" value="1"/>
</dbReference>
<dbReference type="RefSeq" id="WP_067378655.1">
    <property type="nucleotide sequence ID" value="NZ_CP015839.1"/>
</dbReference>
<dbReference type="AlphaFoldDB" id="A0A1A9EW65"/>
<dbReference type="GO" id="GO:0004475">
    <property type="term" value="F:mannose-1-phosphate guanylyltransferase (GTP) activity"/>
    <property type="evidence" value="ECO:0007669"/>
    <property type="project" value="UniProtKB-EC"/>
</dbReference>
<dbReference type="GO" id="GO:0005525">
    <property type="term" value="F:GTP binding"/>
    <property type="evidence" value="ECO:0007669"/>
    <property type="project" value="UniProtKB-KW"/>
</dbReference>
<dbReference type="InterPro" id="IPR029044">
    <property type="entry name" value="Nucleotide-diphossugar_trans"/>
</dbReference>
<keyword evidence="13" id="KW-0413">Isomerase</keyword>
<dbReference type="Pfam" id="PF00483">
    <property type="entry name" value="NTP_transferase"/>
    <property type="match status" value="1"/>
</dbReference>
<dbReference type="InterPro" id="IPR006375">
    <property type="entry name" value="Man1P_GuaTrfase/Man6P_Isoase"/>
</dbReference>